<proteinExistence type="predicted"/>
<dbReference type="InterPro" id="IPR007554">
    <property type="entry name" value="Glycerophosphate_synth"/>
</dbReference>
<dbReference type="PANTHER" id="PTHR37316">
    <property type="entry name" value="TEICHOIC ACID GLYCEROL-PHOSPHATE PRIMASE"/>
    <property type="match status" value="1"/>
</dbReference>
<sequence>MVRVYFDTQHLYYLPQYLPVAKKLIKAGVNCIFNLYPECGFDRLKKRELENANIPFNYIDSPKNAHLFYQQNQSDWVIFGNRPQFDHLEKSRIKAKLALVQHGIGPKSCYYDVSEFPFDVRFVEGQQRLQRLQSRFSDATFVDTGYAKLDPLFDNSPAPMTLSDLGLDENKPTILYAPTFYPSSIEHFNAQLPNQLRGYNIIVKPHYFSFVKDKYAAQRALFEQWNKSDHVHVTDVEDYNLLPYMQLSDVMLSDASSAIFEYAALNKPVVWCDFYQTRWSYRGLLKFRLKNRLDPDIELFHQLCLRAKSPKEVPAAIRSVLKDPSKLEQQRLQITQDMVGATDGKCGDRICKYIIANS</sequence>
<gene>
    <name evidence="1" type="ORF">OIK42_02060</name>
</gene>
<dbReference type="RefSeq" id="WP_273637955.1">
    <property type="nucleotide sequence ID" value="NZ_JAQQXP010000001.1"/>
</dbReference>
<dbReference type="SUPFAM" id="SSF53756">
    <property type="entry name" value="UDP-Glycosyltransferase/glycogen phosphorylase"/>
    <property type="match status" value="1"/>
</dbReference>
<reference evidence="1 2" key="1">
    <citation type="submission" date="2022-10" db="EMBL/GenBank/DDBJ databases">
        <title>Alteromonas sp. chi3 Genome sequencing.</title>
        <authorList>
            <person name="Park S."/>
        </authorList>
    </citation>
    <scope>NUCLEOTIDE SEQUENCE [LARGE SCALE GENOMIC DNA]</scope>
    <source>
        <strain evidence="2">chi3</strain>
    </source>
</reference>
<dbReference type="EMBL" id="JAQQXP010000001">
    <property type="protein sequence ID" value="MDC8829538.1"/>
    <property type="molecule type" value="Genomic_DNA"/>
</dbReference>
<dbReference type="PANTHER" id="PTHR37316:SF3">
    <property type="entry name" value="TEICHOIC ACID GLYCEROL-PHOSPHATE TRANSFERASE"/>
    <property type="match status" value="1"/>
</dbReference>
<protein>
    <submittedName>
        <fullName evidence="1">CDP-glycerol glycerophosphotransferase family protein</fullName>
    </submittedName>
</protein>
<evidence type="ECO:0000313" key="2">
    <source>
        <dbReference type="Proteomes" id="UP001218788"/>
    </source>
</evidence>
<accession>A0ABT5L148</accession>
<comment type="caution">
    <text evidence="1">The sequence shown here is derived from an EMBL/GenBank/DDBJ whole genome shotgun (WGS) entry which is preliminary data.</text>
</comment>
<evidence type="ECO:0000313" key="1">
    <source>
        <dbReference type="EMBL" id="MDC8829538.1"/>
    </source>
</evidence>
<dbReference type="Pfam" id="PF04464">
    <property type="entry name" value="Glyphos_transf"/>
    <property type="match status" value="1"/>
</dbReference>
<keyword evidence="2" id="KW-1185">Reference proteome</keyword>
<dbReference type="Proteomes" id="UP001218788">
    <property type="component" value="Unassembled WGS sequence"/>
</dbReference>
<dbReference type="InterPro" id="IPR051612">
    <property type="entry name" value="Teichoic_Acid_Biosynth"/>
</dbReference>
<organism evidence="1 2">
    <name type="scientific">Alteromonas gilva</name>
    <dbReference type="NCBI Taxonomy" id="2987522"/>
    <lineage>
        <taxon>Bacteria</taxon>
        <taxon>Pseudomonadati</taxon>
        <taxon>Pseudomonadota</taxon>
        <taxon>Gammaproteobacteria</taxon>
        <taxon>Alteromonadales</taxon>
        <taxon>Alteromonadaceae</taxon>
        <taxon>Alteromonas/Salinimonas group</taxon>
        <taxon>Alteromonas</taxon>
    </lineage>
</organism>
<name>A0ABT5L148_9ALTE</name>
<dbReference type="Gene3D" id="3.40.50.12580">
    <property type="match status" value="1"/>
</dbReference>
<dbReference type="InterPro" id="IPR043148">
    <property type="entry name" value="TagF_C"/>
</dbReference>